<dbReference type="EMBL" id="JBDJPC010000007">
    <property type="protein sequence ID" value="KAL1493930.1"/>
    <property type="molecule type" value="Genomic_DNA"/>
</dbReference>
<gene>
    <name evidence="1" type="ORF">ABEB36_009610</name>
</gene>
<protein>
    <recommendedName>
        <fullName evidence="3">Regulatory protein zeste</fullName>
    </recommendedName>
</protein>
<evidence type="ECO:0000313" key="2">
    <source>
        <dbReference type="Proteomes" id="UP001566132"/>
    </source>
</evidence>
<sequence>MGGCPQRTGVLIVTILTKEFNNHDNIKQRRNSKSLKEKWKNIKKESKKKFANEKLEYKTGGGQPIQISINENDLKVKSIVGIAVDGLLNPFDNSIEHEWNKWCPASLKSAKSDELQIRASSKDNKLCSRNKISNYKQKSTKLTQDCRTNINLVSEAKLELINIQIACLQEEHRVKMEE</sequence>
<evidence type="ECO:0000313" key="1">
    <source>
        <dbReference type="EMBL" id="KAL1493930.1"/>
    </source>
</evidence>
<accession>A0ABD1EJV5</accession>
<organism evidence="1 2">
    <name type="scientific">Hypothenemus hampei</name>
    <name type="common">Coffee berry borer</name>
    <dbReference type="NCBI Taxonomy" id="57062"/>
    <lineage>
        <taxon>Eukaryota</taxon>
        <taxon>Metazoa</taxon>
        <taxon>Ecdysozoa</taxon>
        <taxon>Arthropoda</taxon>
        <taxon>Hexapoda</taxon>
        <taxon>Insecta</taxon>
        <taxon>Pterygota</taxon>
        <taxon>Neoptera</taxon>
        <taxon>Endopterygota</taxon>
        <taxon>Coleoptera</taxon>
        <taxon>Polyphaga</taxon>
        <taxon>Cucujiformia</taxon>
        <taxon>Curculionidae</taxon>
        <taxon>Scolytinae</taxon>
        <taxon>Hypothenemus</taxon>
    </lineage>
</organism>
<comment type="caution">
    <text evidence="1">The sequence shown here is derived from an EMBL/GenBank/DDBJ whole genome shotgun (WGS) entry which is preliminary data.</text>
</comment>
<proteinExistence type="predicted"/>
<dbReference type="AlphaFoldDB" id="A0ABD1EJV5"/>
<name>A0ABD1EJV5_HYPHA</name>
<reference evidence="1 2" key="1">
    <citation type="submission" date="2024-05" db="EMBL/GenBank/DDBJ databases">
        <title>Genetic variation in Jamaican populations of the coffee berry borer (Hypothenemus hampei).</title>
        <authorList>
            <person name="Errbii M."/>
            <person name="Myrie A."/>
        </authorList>
    </citation>
    <scope>NUCLEOTIDE SEQUENCE [LARGE SCALE GENOMIC DNA]</scope>
    <source>
        <strain evidence="1">JA-Hopewell-2020-01-JO</strain>
        <tissue evidence="1">Whole body</tissue>
    </source>
</reference>
<dbReference type="Proteomes" id="UP001566132">
    <property type="component" value="Unassembled WGS sequence"/>
</dbReference>
<keyword evidence="2" id="KW-1185">Reference proteome</keyword>
<evidence type="ECO:0008006" key="3">
    <source>
        <dbReference type="Google" id="ProtNLM"/>
    </source>
</evidence>